<dbReference type="EMBL" id="VWRR01000008">
    <property type="protein sequence ID" value="KAF6003076.1"/>
    <property type="molecule type" value="Genomic_DNA"/>
</dbReference>
<dbReference type="AlphaFoldDB" id="A0A7J7IIZ0"/>
<accession>A0A7J7IIZ0</accession>
<evidence type="ECO:0000313" key="4">
    <source>
        <dbReference type="Proteomes" id="UP000530660"/>
    </source>
</evidence>
<keyword evidence="4" id="KW-1185">Reference proteome</keyword>
<sequence>MRKRWRLMLNVFTASASAGCSSQAASRLTSSERQFPNDRYESFSDEAILRTDEDSKIPTPCRCSTDTSAMLCVTSRSENRLQSSRSRDTAREKTPVVAVDCLNGTCCSEATASTDKLVSVSPMQLEERSRSTWVLGWQVRLPWPQRLRIRDEPSARIRASENESHTTGANESAHGMETWRIFHSFSRDLISLSSWLTIRRLSSGFHEWSSDDEPPLDPYAPLIISAARPDDPESSEQVQSVSHEMSLFSDNQNSRWRGHLQSTSADNGELGLTASAVQTTQSLPSTVSGVPDDEYTTSTANSVRTPFMISGRLQERLQRLTLNLHIFSGDSNPSFVRHDQLANMGSSSFEDLSILDHTQRYHSDSTGVLEDRGFDSETIDKYTRLGHVQWNCRPTDQVPSTLSREEDKVSSSGYQRLDGSQEARSRRSTSELSTFQPPADRCVICLEPMQV</sequence>
<feature type="compositionally biased region" description="Basic and acidic residues" evidence="1">
    <location>
        <begin position="419"/>
        <end position="429"/>
    </location>
</feature>
<keyword evidence="2" id="KW-0732">Signal</keyword>
<reference evidence="3 4" key="1">
    <citation type="journal article" date="2020" name="J. Phycol.">
        <title>Comparative genome analysis reveals Cyanidiococcus gen. nov., a new extremophilic red algal genus sister to Cyanidioschyzon (Cyanidioschyzonaceae, Rhodophyta).</title>
        <authorList>
            <person name="Liu S.-L."/>
            <person name="Chiang Y.-R."/>
            <person name="Yoon H.S."/>
            <person name="Fu H.-Y."/>
        </authorList>
    </citation>
    <scope>NUCLEOTIDE SEQUENCE [LARGE SCALE GENOMIC DNA]</scope>
    <source>
        <strain evidence="3 4">THAL066</strain>
    </source>
</reference>
<evidence type="ECO:0000313" key="3">
    <source>
        <dbReference type="EMBL" id="KAF6003076.1"/>
    </source>
</evidence>
<comment type="caution">
    <text evidence="3">The sequence shown here is derived from an EMBL/GenBank/DDBJ whole genome shotgun (WGS) entry which is preliminary data.</text>
</comment>
<dbReference type="Proteomes" id="UP000530660">
    <property type="component" value="Unassembled WGS sequence"/>
</dbReference>
<name>A0A7J7IIZ0_9RHOD</name>
<gene>
    <name evidence="3" type="ORF">F1559_003725</name>
</gene>
<evidence type="ECO:0000256" key="1">
    <source>
        <dbReference type="SAM" id="MobiDB-lite"/>
    </source>
</evidence>
<feature type="region of interest" description="Disordered" evidence="1">
    <location>
        <begin position="394"/>
        <end position="434"/>
    </location>
</feature>
<evidence type="ECO:0000256" key="2">
    <source>
        <dbReference type="SAM" id="SignalP"/>
    </source>
</evidence>
<protein>
    <submittedName>
        <fullName evidence="3">Uncharacterized protein</fullName>
    </submittedName>
</protein>
<proteinExistence type="predicted"/>
<feature type="signal peptide" evidence="2">
    <location>
        <begin position="1"/>
        <end position="18"/>
    </location>
</feature>
<organism evidence="3 4">
    <name type="scientific">Cyanidiococcus yangmingshanensis</name>
    <dbReference type="NCBI Taxonomy" id="2690220"/>
    <lineage>
        <taxon>Eukaryota</taxon>
        <taxon>Rhodophyta</taxon>
        <taxon>Bangiophyceae</taxon>
        <taxon>Cyanidiales</taxon>
        <taxon>Cyanidiaceae</taxon>
        <taxon>Cyanidiococcus</taxon>
    </lineage>
</organism>
<feature type="chain" id="PRO_5029672934" evidence="2">
    <location>
        <begin position="19"/>
        <end position="451"/>
    </location>
</feature>
<dbReference type="PROSITE" id="PS51257">
    <property type="entry name" value="PROKAR_LIPOPROTEIN"/>
    <property type="match status" value="1"/>
</dbReference>